<keyword evidence="3" id="KW-1185">Reference proteome</keyword>
<dbReference type="InterPro" id="IPR002035">
    <property type="entry name" value="VWF_A"/>
</dbReference>
<evidence type="ECO:0000313" key="3">
    <source>
        <dbReference type="Proteomes" id="UP000515163"/>
    </source>
</evidence>
<dbReference type="Gene3D" id="3.40.50.410">
    <property type="entry name" value="von Willebrand factor, type A domain"/>
    <property type="match status" value="1"/>
</dbReference>
<dbReference type="PANTHER" id="PTHR22588">
    <property type="entry name" value="VWFA DOMAIN-CONTAINING PROTEIN"/>
    <property type="match status" value="1"/>
</dbReference>
<dbReference type="PRINTS" id="PR00453">
    <property type="entry name" value="VWFADOMAIN"/>
</dbReference>
<keyword evidence="1" id="KW-0812">Transmembrane</keyword>
<dbReference type="Proteomes" id="UP000515163">
    <property type="component" value="Unplaced"/>
</dbReference>
<sequence>MLAYNFNMFAIVTVIYLCFISACTSYIWETESFYEDPYKQYQLIPPISNTSQKFASYFMGLRISRLSSGRIRRGPNQGKASNIVFVLDSSSSVGRRHFQQEVKAIHTMVAKSRDDNRYGIVVFSTDAFIQMNFADKRTTLKKLKKVPFIPGRTNIQKGLLLAKTLFEDPESNKTKGALNKVLLITDGLSNVQKELTLYRAFELKMMGVQIYVVAVGRFVYGIPESIGLATTSLRHLFRVRNMKAFLNVARMIPSVPFRSALH</sequence>
<keyword evidence="1" id="KW-1133">Transmembrane helix</keyword>
<dbReference type="CDD" id="cd00198">
    <property type="entry name" value="vWFA"/>
    <property type="match status" value="1"/>
</dbReference>
<evidence type="ECO:0000256" key="1">
    <source>
        <dbReference type="SAM" id="Phobius"/>
    </source>
</evidence>
<dbReference type="Pfam" id="PF00092">
    <property type="entry name" value="VWA"/>
    <property type="match status" value="1"/>
</dbReference>
<dbReference type="AlphaFoldDB" id="A0A6P8I6Z4"/>
<evidence type="ECO:0000259" key="2">
    <source>
        <dbReference type="PROSITE" id="PS50234"/>
    </source>
</evidence>
<keyword evidence="1" id="KW-0472">Membrane</keyword>
<dbReference type="OrthoDB" id="5946010at2759"/>
<dbReference type="PANTHER" id="PTHR22588:SF3">
    <property type="entry name" value="VWFA DOMAIN-CONTAINING PROTEIN"/>
    <property type="match status" value="1"/>
</dbReference>
<dbReference type="SUPFAM" id="SSF53300">
    <property type="entry name" value="vWA-like"/>
    <property type="match status" value="1"/>
</dbReference>
<dbReference type="InterPro" id="IPR036465">
    <property type="entry name" value="vWFA_dom_sf"/>
</dbReference>
<proteinExistence type="predicted"/>
<dbReference type="SMART" id="SM00327">
    <property type="entry name" value="VWA"/>
    <property type="match status" value="1"/>
</dbReference>
<reference evidence="4" key="1">
    <citation type="submission" date="2025-08" db="UniProtKB">
        <authorList>
            <consortium name="RefSeq"/>
        </authorList>
    </citation>
    <scope>IDENTIFICATION</scope>
    <source>
        <tissue evidence="4">Tentacle</tissue>
    </source>
</reference>
<dbReference type="RefSeq" id="XP_031563743.1">
    <property type="nucleotide sequence ID" value="XM_031707883.1"/>
</dbReference>
<name>A0A6P8I6Z4_ACTTE</name>
<organism evidence="3 4">
    <name type="scientific">Actinia tenebrosa</name>
    <name type="common">Australian red waratah sea anemone</name>
    <dbReference type="NCBI Taxonomy" id="6105"/>
    <lineage>
        <taxon>Eukaryota</taxon>
        <taxon>Metazoa</taxon>
        <taxon>Cnidaria</taxon>
        <taxon>Anthozoa</taxon>
        <taxon>Hexacorallia</taxon>
        <taxon>Actiniaria</taxon>
        <taxon>Actiniidae</taxon>
        <taxon>Actinia</taxon>
    </lineage>
</organism>
<feature type="transmembrane region" description="Helical" evidence="1">
    <location>
        <begin position="6"/>
        <end position="28"/>
    </location>
</feature>
<gene>
    <name evidence="4" type="primary">LOC116299252</name>
</gene>
<feature type="domain" description="VWFA" evidence="2">
    <location>
        <begin position="82"/>
        <end position="255"/>
    </location>
</feature>
<dbReference type="PROSITE" id="PS50234">
    <property type="entry name" value="VWFA"/>
    <property type="match status" value="1"/>
</dbReference>
<evidence type="ECO:0000313" key="4">
    <source>
        <dbReference type="RefSeq" id="XP_031563743.1"/>
    </source>
</evidence>
<dbReference type="InterPro" id="IPR052229">
    <property type="entry name" value="Collagen-VI/PIF"/>
</dbReference>
<accession>A0A6P8I6Z4</accession>
<dbReference type="GeneID" id="116299252"/>
<protein>
    <submittedName>
        <fullName evidence="4">Collagen alpha-4(VI) chain-like isoform X2</fullName>
    </submittedName>
</protein>